<proteinExistence type="predicted"/>
<keyword evidence="4" id="KW-1185">Reference proteome</keyword>
<keyword evidence="1" id="KW-0732">Signal</keyword>
<evidence type="ECO:0000313" key="3">
    <source>
        <dbReference type="EMBL" id="AUB82028.1"/>
    </source>
</evidence>
<protein>
    <recommendedName>
        <fullName evidence="2">ChrB C-terminal domain-containing protein</fullName>
    </recommendedName>
</protein>
<feature type="domain" description="ChrB C-terminal" evidence="2">
    <location>
        <begin position="36"/>
        <end position="159"/>
    </location>
</feature>
<feature type="chain" id="PRO_5014720053" description="ChrB C-terminal domain-containing protein" evidence="1">
    <location>
        <begin position="30"/>
        <end position="170"/>
    </location>
</feature>
<dbReference type="AlphaFoldDB" id="A0A2K8U8U5"/>
<gene>
    <name evidence="3" type="ORF">THSYN_14475</name>
</gene>
<evidence type="ECO:0000259" key="2">
    <source>
        <dbReference type="Pfam" id="PF09828"/>
    </source>
</evidence>
<evidence type="ECO:0000313" key="4">
    <source>
        <dbReference type="Proteomes" id="UP000232638"/>
    </source>
</evidence>
<accession>A0A2K8U8U5</accession>
<dbReference type="EMBL" id="CP020370">
    <property type="protein sequence ID" value="AUB82028.1"/>
    <property type="molecule type" value="Genomic_DNA"/>
</dbReference>
<organism evidence="3 4">
    <name type="scientific">Candidatus Thiodictyon syntrophicum</name>
    <dbReference type="NCBI Taxonomy" id="1166950"/>
    <lineage>
        <taxon>Bacteria</taxon>
        <taxon>Pseudomonadati</taxon>
        <taxon>Pseudomonadota</taxon>
        <taxon>Gammaproteobacteria</taxon>
        <taxon>Chromatiales</taxon>
        <taxon>Chromatiaceae</taxon>
        <taxon>Thiodictyon</taxon>
    </lineage>
</organism>
<dbReference type="KEGG" id="tsy:THSYN_14475"/>
<name>A0A2K8U8U5_9GAMM</name>
<dbReference type="InterPro" id="IPR018634">
    <property type="entry name" value="ChrB_C"/>
</dbReference>
<evidence type="ECO:0000256" key="1">
    <source>
        <dbReference type="SAM" id="SignalP"/>
    </source>
</evidence>
<sequence length="170" mass="19271">MVRSVRCSRSVFLTCALVVWCTAAAPLRAAGQVYSTWDTLEPDKCASIWLIKRHIDARAIFRFYPHGVTIDEGIAFDTPDAKFRRYHNKSTFETLLEHHRLTDPKLRYVGRLIHDIEVNIWERKALAETHEREAALQALLAAADAERSVDLCIDYFDRLSNGASVDAAAP</sequence>
<feature type="signal peptide" evidence="1">
    <location>
        <begin position="1"/>
        <end position="29"/>
    </location>
</feature>
<reference evidence="3 4" key="1">
    <citation type="submission" date="2017-03" db="EMBL/GenBank/DDBJ databases">
        <title>Complete genome sequence of Candidatus 'Thiodictyon syntrophicum' sp. nov. strain Cad16T, a photolithoautotroph purple sulfur bacterium isolated from an alpine meromictic lake.</title>
        <authorList>
            <person name="Luedin S.M."/>
            <person name="Pothier J.F."/>
            <person name="Danza F."/>
            <person name="Storelli N."/>
            <person name="Wittwer M."/>
            <person name="Tonolla M."/>
        </authorList>
    </citation>
    <scope>NUCLEOTIDE SEQUENCE [LARGE SCALE GENOMIC DNA]</scope>
    <source>
        <strain evidence="3 4">Cad16T</strain>
    </source>
</reference>
<dbReference type="Pfam" id="PF09828">
    <property type="entry name" value="ChrB_C"/>
    <property type="match status" value="1"/>
</dbReference>
<dbReference type="Proteomes" id="UP000232638">
    <property type="component" value="Chromosome"/>
</dbReference>